<dbReference type="PROSITE" id="PS50931">
    <property type="entry name" value="HTH_LYSR"/>
    <property type="match status" value="1"/>
</dbReference>
<dbReference type="InterPro" id="IPR058163">
    <property type="entry name" value="LysR-type_TF_proteobact-type"/>
</dbReference>
<dbReference type="GO" id="GO:0003677">
    <property type="term" value="F:DNA binding"/>
    <property type="evidence" value="ECO:0007669"/>
    <property type="project" value="UniProtKB-KW"/>
</dbReference>
<evidence type="ECO:0000256" key="4">
    <source>
        <dbReference type="ARBA" id="ARBA00023163"/>
    </source>
</evidence>
<evidence type="ECO:0000313" key="6">
    <source>
        <dbReference type="EMBL" id="KQH87065.1"/>
    </source>
</evidence>
<dbReference type="PANTHER" id="PTHR30537">
    <property type="entry name" value="HTH-TYPE TRANSCRIPTIONAL REGULATOR"/>
    <property type="match status" value="1"/>
</dbReference>
<dbReference type="Pfam" id="PF03466">
    <property type="entry name" value="LysR_substrate"/>
    <property type="match status" value="1"/>
</dbReference>
<dbReference type="InterPro" id="IPR005119">
    <property type="entry name" value="LysR_subst-bd"/>
</dbReference>
<dbReference type="SUPFAM" id="SSF53850">
    <property type="entry name" value="Periplasmic binding protein-like II"/>
    <property type="match status" value="1"/>
</dbReference>
<dbReference type="InterPro" id="IPR000847">
    <property type="entry name" value="LysR_HTH_N"/>
</dbReference>
<proteinExistence type="inferred from homology"/>
<dbReference type="GO" id="GO:0003700">
    <property type="term" value="F:DNA-binding transcription factor activity"/>
    <property type="evidence" value="ECO:0007669"/>
    <property type="project" value="InterPro"/>
</dbReference>
<evidence type="ECO:0000259" key="5">
    <source>
        <dbReference type="PROSITE" id="PS50931"/>
    </source>
</evidence>
<dbReference type="CDD" id="cd08422">
    <property type="entry name" value="PBP2_CrgA_like"/>
    <property type="match status" value="1"/>
</dbReference>
<keyword evidence="2" id="KW-0805">Transcription regulation</keyword>
<protein>
    <submittedName>
        <fullName evidence="6">LysR family transcriptional regulator</fullName>
    </submittedName>
</protein>
<keyword evidence="4" id="KW-0804">Transcription</keyword>
<dbReference type="Proteomes" id="UP000051221">
    <property type="component" value="Unassembled WGS sequence"/>
</dbReference>
<name>A0A0Q2MGJ2_VIBFU</name>
<dbReference type="Gene3D" id="1.10.10.10">
    <property type="entry name" value="Winged helix-like DNA-binding domain superfamily/Winged helix DNA-binding domain"/>
    <property type="match status" value="1"/>
</dbReference>
<dbReference type="EMBL" id="LKHS01000004">
    <property type="protein sequence ID" value="KQH87065.1"/>
    <property type="molecule type" value="Genomic_DNA"/>
</dbReference>
<dbReference type="InterPro" id="IPR036390">
    <property type="entry name" value="WH_DNA-bd_sf"/>
</dbReference>
<evidence type="ECO:0000313" key="7">
    <source>
        <dbReference type="Proteomes" id="UP000051221"/>
    </source>
</evidence>
<gene>
    <name evidence="6" type="ORF">AMR76_04910</name>
</gene>
<sequence>MDIVKSIQVFQQVVEDQSFTRAAENLNLVPSAVSRQVGELEKWLGVRLVNRTTRSLHLTDDGRRYLEKMAEISSQIEALKALNEDKSHLSGKVKITAPMMVGQIIVPDLLSEFKARHPDISLSLTLMNRKADLIEEGFDVAIRAGNLSDSSFFARKIGDIAFKTVASRAYLKNSSPLNEPSDLCEHNCIINAALSNSKRWSYKVNHKIKAIKVSGDIESNESACILSFVRAGLGLAVLPEIYVREDLASGRLIEVLSDFASEPLPLNVIYPSNRLQSPTIRALIDYLVTSFESAPIGDRIVK</sequence>
<dbReference type="Pfam" id="PF00126">
    <property type="entry name" value="HTH_1"/>
    <property type="match status" value="1"/>
</dbReference>
<feature type="domain" description="HTH lysR-type" evidence="5">
    <location>
        <begin position="1"/>
        <end position="59"/>
    </location>
</feature>
<accession>A0A0Q2MGJ2</accession>
<organism evidence="6 7">
    <name type="scientific">Vibrio furnissii</name>
    <dbReference type="NCBI Taxonomy" id="29494"/>
    <lineage>
        <taxon>Bacteria</taxon>
        <taxon>Pseudomonadati</taxon>
        <taxon>Pseudomonadota</taxon>
        <taxon>Gammaproteobacteria</taxon>
        <taxon>Vibrionales</taxon>
        <taxon>Vibrionaceae</taxon>
        <taxon>Vibrio</taxon>
    </lineage>
</organism>
<dbReference type="InParanoid" id="A0A0Q2MGJ2"/>
<keyword evidence="3" id="KW-0238">DNA-binding</keyword>
<comment type="similarity">
    <text evidence="1">Belongs to the LysR transcriptional regulatory family.</text>
</comment>
<dbReference type="RefSeq" id="WP_055465465.1">
    <property type="nucleotide sequence ID" value="NZ_LKHS01000004.1"/>
</dbReference>
<dbReference type="PRINTS" id="PR00039">
    <property type="entry name" value="HTHLYSR"/>
</dbReference>
<evidence type="ECO:0000256" key="1">
    <source>
        <dbReference type="ARBA" id="ARBA00009437"/>
    </source>
</evidence>
<dbReference type="PANTHER" id="PTHR30537:SF5">
    <property type="entry name" value="HTH-TYPE TRANSCRIPTIONAL ACTIVATOR TTDR-RELATED"/>
    <property type="match status" value="1"/>
</dbReference>
<dbReference type="Gene3D" id="3.40.190.290">
    <property type="match status" value="1"/>
</dbReference>
<dbReference type="InterPro" id="IPR036388">
    <property type="entry name" value="WH-like_DNA-bd_sf"/>
</dbReference>
<comment type="caution">
    <text evidence="6">The sequence shown here is derived from an EMBL/GenBank/DDBJ whole genome shotgun (WGS) entry which is preliminary data.</text>
</comment>
<dbReference type="FunFam" id="1.10.10.10:FF:000001">
    <property type="entry name" value="LysR family transcriptional regulator"/>
    <property type="match status" value="1"/>
</dbReference>
<evidence type="ECO:0000256" key="3">
    <source>
        <dbReference type="ARBA" id="ARBA00023125"/>
    </source>
</evidence>
<dbReference type="SUPFAM" id="SSF46785">
    <property type="entry name" value="Winged helix' DNA-binding domain"/>
    <property type="match status" value="1"/>
</dbReference>
<dbReference type="AlphaFoldDB" id="A0A0Q2MGJ2"/>
<keyword evidence="7" id="KW-1185">Reference proteome</keyword>
<reference evidence="6 7" key="1">
    <citation type="submission" date="2015-08" db="EMBL/GenBank/DDBJ databases">
        <title>Antibacterial properties of a collection of Vibrionaceae strains.</title>
        <authorList>
            <person name="Giubergia S."/>
        </authorList>
    </citation>
    <scope>NUCLEOTIDE SEQUENCE [LARGE SCALE GENOMIC DNA]</scope>
    <source>
        <strain evidence="6 7">S0821</strain>
    </source>
</reference>
<evidence type="ECO:0000256" key="2">
    <source>
        <dbReference type="ARBA" id="ARBA00023015"/>
    </source>
</evidence>